<protein>
    <submittedName>
        <fullName evidence="3">NAD-dependent epimerase/dehydratase family protein</fullName>
    </submittedName>
</protein>
<comment type="similarity">
    <text evidence="1">Belongs to the NAD(P)-dependent epimerase/dehydratase family.</text>
</comment>
<dbReference type="EMBL" id="JBHSMH010000041">
    <property type="protein sequence ID" value="MFC5469731.1"/>
    <property type="molecule type" value="Genomic_DNA"/>
</dbReference>
<proteinExistence type="inferred from homology"/>
<dbReference type="Pfam" id="PF01370">
    <property type="entry name" value="Epimerase"/>
    <property type="match status" value="1"/>
</dbReference>
<dbReference type="Proteomes" id="UP001596105">
    <property type="component" value="Unassembled WGS sequence"/>
</dbReference>
<dbReference type="RefSeq" id="WP_209745417.1">
    <property type="nucleotide sequence ID" value="NZ_JBHSMH010000041.1"/>
</dbReference>
<organism evidence="3 4">
    <name type="scientific">Cohnella suwonensis</name>
    <dbReference type="NCBI Taxonomy" id="696072"/>
    <lineage>
        <taxon>Bacteria</taxon>
        <taxon>Bacillati</taxon>
        <taxon>Bacillota</taxon>
        <taxon>Bacilli</taxon>
        <taxon>Bacillales</taxon>
        <taxon>Paenibacillaceae</taxon>
        <taxon>Cohnella</taxon>
    </lineage>
</organism>
<dbReference type="InterPro" id="IPR036291">
    <property type="entry name" value="NAD(P)-bd_dom_sf"/>
</dbReference>
<evidence type="ECO:0000256" key="1">
    <source>
        <dbReference type="ARBA" id="ARBA00007637"/>
    </source>
</evidence>
<name>A0ABW0LYC7_9BACL</name>
<reference evidence="4" key="1">
    <citation type="journal article" date="2019" name="Int. J. Syst. Evol. Microbiol.">
        <title>The Global Catalogue of Microorganisms (GCM) 10K type strain sequencing project: providing services to taxonomists for standard genome sequencing and annotation.</title>
        <authorList>
            <consortium name="The Broad Institute Genomics Platform"/>
            <consortium name="The Broad Institute Genome Sequencing Center for Infectious Disease"/>
            <person name="Wu L."/>
            <person name="Ma J."/>
        </authorList>
    </citation>
    <scope>NUCLEOTIDE SEQUENCE [LARGE SCALE GENOMIC DNA]</scope>
    <source>
        <strain evidence="4">CCUG 57113</strain>
    </source>
</reference>
<gene>
    <name evidence="3" type="ORF">ACFPPD_13440</name>
</gene>
<comment type="caution">
    <text evidence="3">The sequence shown here is derived from an EMBL/GenBank/DDBJ whole genome shotgun (WGS) entry which is preliminary data.</text>
</comment>
<dbReference type="PANTHER" id="PTHR43000">
    <property type="entry name" value="DTDP-D-GLUCOSE 4,6-DEHYDRATASE-RELATED"/>
    <property type="match status" value="1"/>
</dbReference>
<dbReference type="Gene3D" id="3.40.50.720">
    <property type="entry name" value="NAD(P)-binding Rossmann-like Domain"/>
    <property type="match status" value="1"/>
</dbReference>
<evidence type="ECO:0000313" key="3">
    <source>
        <dbReference type="EMBL" id="MFC5469731.1"/>
    </source>
</evidence>
<feature type="domain" description="NAD-dependent epimerase/dehydratase" evidence="2">
    <location>
        <begin position="3"/>
        <end position="216"/>
    </location>
</feature>
<evidence type="ECO:0000313" key="4">
    <source>
        <dbReference type="Proteomes" id="UP001596105"/>
    </source>
</evidence>
<dbReference type="SUPFAM" id="SSF51735">
    <property type="entry name" value="NAD(P)-binding Rossmann-fold domains"/>
    <property type="match status" value="1"/>
</dbReference>
<dbReference type="InterPro" id="IPR001509">
    <property type="entry name" value="Epimerase_deHydtase"/>
</dbReference>
<evidence type="ECO:0000259" key="2">
    <source>
        <dbReference type="Pfam" id="PF01370"/>
    </source>
</evidence>
<accession>A0ABW0LYC7</accession>
<keyword evidence="4" id="KW-1185">Reference proteome</keyword>
<sequence length="313" mass="34825">MKVLITGGAGFIGSHIADRLLSGGNLVLVIDNYATGRRDNLTAQDGLTVVEGSIADRPLVDRVFAEFQPEVVVHAAASYKDPDNWEEDAFTNITGTVNVVKAAKQQGVQRIIYFQTALCYGLKPLEQPITLSHPIQSEGSSYAISKTAGEQYIQLSGLEYFSFRLANAYGPRNLSGPLPTFYHRLTNEKPCFVMDTRRDFIYIDDLVSVVMKAIDGMGGRGAYHISSGSDFSIKELFDATIKALNITLDQEVEVRPRNEDDAFTILLDPSRTNRDFDWKVTTPLENGVKKAIEWYKQYGISQTFTHLKPVESK</sequence>